<dbReference type="EMBL" id="BPLQ01004357">
    <property type="protein sequence ID" value="GIY07568.1"/>
    <property type="molecule type" value="Genomic_DNA"/>
</dbReference>
<comment type="caution">
    <text evidence="2">The sequence shown here is derived from an EMBL/GenBank/DDBJ whole genome shotgun (WGS) entry which is preliminary data.</text>
</comment>
<proteinExistence type="predicted"/>
<feature type="region of interest" description="Disordered" evidence="1">
    <location>
        <begin position="1"/>
        <end position="43"/>
    </location>
</feature>
<evidence type="ECO:0000256" key="1">
    <source>
        <dbReference type="SAM" id="MobiDB-lite"/>
    </source>
</evidence>
<keyword evidence="3" id="KW-1185">Reference proteome</keyword>
<protein>
    <submittedName>
        <fullName evidence="2">Uncharacterized protein</fullName>
    </submittedName>
</protein>
<accession>A0AAV4QBZ1</accession>
<dbReference type="Proteomes" id="UP001054837">
    <property type="component" value="Unassembled WGS sequence"/>
</dbReference>
<gene>
    <name evidence="2" type="ORF">CDAR_34601</name>
</gene>
<evidence type="ECO:0000313" key="3">
    <source>
        <dbReference type="Proteomes" id="UP001054837"/>
    </source>
</evidence>
<organism evidence="2 3">
    <name type="scientific">Caerostris darwini</name>
    <dbReference type="NCBI Taxonomy" id="1538125"/>
    <lineage>
        <taxon>Eukaryota</taxon>
        <taxon>Metazoa</taxon>
        <taxon>Ecdysozoa</taxon>
        <taxon>Arthropoda</taxon>
        <taxon>Chelicerata</taxon>
        <taxon>Arachnida</taxon>
        <taxon>Araneae</taxon>
        <taxon>Araneomorphae</taxon>
        <taxon>Entelegynae</taxon>
        <taxon>Araneoidea</taxon>
        <taxon>Araneidae</taxon>
        <taxon>Caerostris</taxon>
    </lineage>
</organism>
<sequence>MNRTADDGVEGVGTANEESGAHCDVTPSRRPVRRARFPPRDATSEVRCSMRVECCVLFVLLCAVRASPLGPCYRECDVRLVSGSSS</sequence>
<name>A0AAV4QBZ1_9ARAC</name>
<dbReference type="AlphaFoldDB" id="A0AAV4QBZ1"/>
<reference evidence="2 3" key="1">
    <citation type="submission" date="2021-06" db="EMBL/GenBank/DDBJ databases">
        <title>Caerostris darwini draft genome.</title>
        <authorList>
            <person name="Kono N."/>
            <person name="Arakawa K."/>
        </authorList>
    </citation>
    <scope>NUCLEOTIDE SEQUENCE [LARGE SCALE GENOMIC DNA]</scope>
</reference>
<evidence type="ECO:0000313" key="2">
    <source>
        <dbReference type="EMBL" id="GIY07568.1"/>
    </source>
</evidence>